<feature type="domain" description="BTB" evidence="1">
    <location>
        <begin position="23"/>
        <end position="92"/>
    </location>
</feature>
<proteinExistence type="predicted"/>
<evidence type="ECO:0000259" key="1">
    <source>
        <dbReference type="PROSITE" id="PS50097"/>
    </source>
</evidence>
<reference evidence="2" key="1">
    <citation type="submission" date="2020-04" db="EMBL/GenBank/DDBJ databases">
        <title>Genome Assembly and Annotation of Botryosphaeria dothidea sdau 11-99, a Latent Pathogen of Apple Fruit Ring Rot in China.</title>
        <authorList>
            <person name="Yu C."/>
            <person name="Diao Y."/>
            <person name="Lu Q."/>
            <person name="Zhao J."/>
            <person name="Cui S."/>
            <person name="Peng C."/>
            <person name="He B."/>
            <person name="Liu H."/>
        </authorList>
    </citation>
    <scope>NUCLEOTIDE SEQUENCE [LARGE SCALE GENOMIC DNA]</scope>
    <source>
        <strain evidence="2">Sdau11-99</strain>
    </source>
</reference>
<keyword evidence="3" id="KW-1185">Reference proteome</keyword>
<dbReference type="EMBL" id="WWBZ02000007">
    <property type="protein sequence ID" value="KAF4312212.1"/>
    <property type="molecule type" value="Genomic_DNA"/>
</dbReference>
<accession>A0A8H4J365</accession>
<dbReference type="InterPro" id="IPR011333">
    <property type="entry name" value="SKP1/BTB/POZ_sf"/>
</dbReference>
<dbReference type="Proteomes" id="UP000572817">
    <property type="component" value="Unassembled WGS sequence"/>
</dbReference>
<comment type="caution">
    <text evidence="2">The sequence shown here is derived from an EMBL/GenBank/DDBJ whole genome shotgun (WGS) entry which is preliminary data.</text>
</comment>
<sequence length="267" mass="30373">MEPERDYRGLKRSLSEFFGKDYTDLKISVGDGPPFEVHKNVVCTQSKRFKWALKAQDHPSVQVPILDFTNINRNYMEAILQFMYDGNYTVQEPNYSGVAGWIEYHGSIYILAGSLAIRGLKELVVHKFHQLLREDWSDVRDSIFNLLPSLSPGDKLLRPLLIKTAVERMGDLLGDKRIVDPPKRGYHAWGDIVKAFKGDRAEKVEFQTRLEARAERVLVYTCGACHEDVEMVLRSPLSNTTCCSACGTKETGENWEKVMKAGENQVV</sequence>
<organism evidence="2 3">
    <name type="scientific">Botryosphaeria dothidea</name>
    <dbReference type="NCBI Taxonomy" id="55169"/>
    <lineage>
        <taxon>Eukaryota</taxon>
        <taxon>Fungi</taxon>
        <taxon>Dikarya</taxon>
        <taxon>Ascomycota</taxon>
        <taxon>Pezizomycotina</taxon>
        <taxon>Dothideomycetes</taxon>
        <taxon>Dothideomycetes incertae sedis</taxon>
        <taxon>Botryosphaeriales</taxon>
        <taxon>Botryosphaeriaceae</taxon>
        <taxon>Botryosphaeria</taxon>
    </lineage>
</organism>
<dbReference type="InterPro" id="IPR000210">
    <property type="entry name" value="BTB/POZ_dom"/>
</dbReference>
<gene>
    <name evidence="2" type="ORF">GTA08_BOTSDO12356</name>
</gene>
<dbReference type="AlphaFoldDB" id="A0A8H4J365"/>
<dbReference type="SUPFAM" id="SSF54695">
    <property type="entry name" value="POZ domain"/>
    <property type="match status" value="1"/>
</dbReference>
<name>A0A8H4J365_9PEZI</name>
<evidence type="ECO:0000313" key="3">
    <source>
        <dbReference type="Proteomes" id="UP000572817"/>
    </source>
</evidence>
<dbReference type="PANTHER" id="PTHR47843">
    <property type="entry name" value="BTB DOMAIN-CONTAINING PROTEIN-RELATED"/>
    <property type="match status" value="1"/>
</dbReference>
<dbReference type="PANTHER" id="PTHR47843:SF5">
    <property type="entry name" value="BTB_POZ DOMAIN PROTEIN"/>
    <property type="match status" value="1"/>
</dbReference>
<dbReference type="PROSITE" id="PS50097">
    <property type="entry name" value="BTB"/>
    <property type="match status" value="1"/>
</dbReference>
<protein>
    <recommendedName>
        <fullName evidence="1">BTB domain-containing protein</fullName>
    </recommendedName>
</protein>
<evidence type="ECO:0000313" key="2">
    <source>
        <dbReference type="EMBL" id="KAF4312212.1"/>
    </source>
</evidence>
<dbReference type="Gene3D" id="3.30.710.10">
    <property type="entry name" value="Potassium Channel Kv1.1, Chain A"/>
    <property type="match status" value="1"/>
</dbReference>
<dbReference type="OrthoDB" id="6359816at2759"/>
<dbReference type="Pfam" id="PF00651">
    <property type="entry name" value="BTB"/>
    <property type="match status" value="1"/>
</dbReference>